<dbReference type="EMBL" id="CASHSV030000823">
    <property type="protein sequence ID" value="CAJ2679530.1"/>
    <property type="molecule type" value="Genomic_DNA"/>
</dbReference>
<reference evidence="1" key="1">
    <citation type="submission" date="2023-10" db="EMBL/GenBank/DDBJ databases">
        <authorList>
            <person name="Rodriguez Cubillos JULIANA M."/>
            <person name="De Vega J."/>
        </authorList>
    </citation>
    <scope>NUCLEOTIDE SEQUENCE</scope>
</reference>
<comment type="caution">
    <text evidence="1">The sequence shown here is derived from an EMBL/GenBank/DDBJ whole genome shotgun (WGS) entry which is preliminary data.</text>
</comment>
<gene>
    <name evidence="1" type="ORF">MILVUS5_LOCUS41615</name>
</gene>
<evidence type="ECO:0000313" key="1">
    <source>
        <dbReference type="EMBL" id="CAJ2679530.1"/>
    </source>
</evidence>
<keyword evidence="2" id="KW-1185">Reference proteome</keyword>
<organism evidence="1 2">
    <name type="scientific">Trifolium pratense</name>
    <name type="common">Red clover</name>
    <dbReference type="NCBI Taxonomy" id="57577"/>
    <lineage>
        <taxon>Eukaryota</taxon>
        <taxon>Viridiplantae</taxon>
        <taxon>Streptophyta</taxon>
        <taxon>Embryophyta</taxon>
        <taxon>Tracheophyta</taxon>
        <taxon>Spermatophyta</taxon>
        <taxon>Magnoliopsida</taxon>
        <taxon>eudicotyledons</taxon>
        <taxon>Gunneridae</taxon>
        <taxon>Pentapetalae</taxon>
        <taxon>rosids</taxon>
        <taxon>fabids</taxon>
        <taxon>Fabales</taxon>
        <taxon>Fabaceae</taxon>
        <taxon>Papilionoideae</taxon>
        <taxon>50 kb inversion clade</taxon>
        <taxon>NPAAA clade</taxon>
        <taxon>Hologalegina</taxon>
        <taxon>IRL clade</taxon>
        <taxon>Trifolieae</taxon>
        <taxon>Trifolium</taxon>
    </lineage>
</organism>
<evidence type="ECO:0000313" key="2">
    <source>
        <dbReference type="Proteomes" id="UP001177021"/>
    </source>
</evidence>
<name>A0ACB0MD38_TRIPR</name>
<protein>
    <submittedName>
        <fullName evidence="1">Uncharacterized protein</fullName>
    </submittedName>
</protein>
<sequence length="288" mass="31541">MAAGTVLLFPAVICLPCAAGFFWLKDPLDFVDDCYSRDKYALCYGFAVSPINGMDMWPTPKPPEDVYEILLPPVYKIGPGRPKKLRIRGVDEDGARKRSRGVAYSCTRCSEFGHNARACKSKTQTQEGLKRKRKPPKGKAECNASPGEAGGNASTGEAEVVVGTVSGASQSLFEEISDEVMATIPEVMVEDIAEANKDNADHEKDNVVKGKAVKKKSMKRKLYHGKRSRSSERIMQQALAKPIVGVGSSIAQPIVIKEPREGILTQEDSTKLGTCYRAMKSWKNINKN</sequence>
<proteinExistence type="predicted"/>
<accession>A0ACB0MD38</accession>
<dbReference type="Proteomes" id="UP001177021">
    <property type="component" value="Unassembled WGS sequence"/>
</dbReference>